<dbReference type="EMBL" id="KV722410">
    <property type="protein sequence ID" value="OCH90171.1"/>
    <property type="molecule type" value="Genomic_DNA"/>
</dbReference>
<evidence type="ECO:0000256" key="1">
    <source>
        <dbReference type="SAM" id="MobiDB-lite"/>
    </source>
</evidence>
<evidence type="ECO:0000313" key="3">
    <source>
        <dbReference type="Proteomes" id="UP000250043"/>
    </source>
</evidence>
<feature type="compositionally biased region" description="Pro residues" evidence="1">
    <location>
        <begin position="154"/>
        <end position="169"/>
    </location>
</feature>
<keyword evidence="3" id="KW-1185">Reference proteome</keyword>
<name>A0A8E2AT78_9APHY</name>
<dbReference type="Proteomes" id="UP000250043">
    <property type="component" value="Unassembled WGS sequence"/>
</dbReference>
<sequence>MLPRRHRNARTAQDRAVVQSTRAMEKHYQHLISDVGKLTDEVSRLAGQRQKLQLEISELMRLKAEHSTNSFTSKPSATAIDTGSSPNRTAPPPPSSIPGGPRKSAWRPISPRQEVQVQDKGKGSGRVPPPSAVPEKRTKIVSWADWKPNAAFLPTPPPAPPKMLPPLPTPRASSPGLFGLRSPHSKPLPEMARNPR</sequence>
<reference evidence="2 3" key="1">
    <citation type="submission" date="2016-07" db="EMBL/GenBank/DDBJ databases">
        <title>Draft genome of the white-rot fungus Obba rivulosa 3A-2.</title>
        <authorList>
            <consortium name="DOE Joint Genome Institute"/>
            <person name="Miettinen O."/>
            <person name="Riley R."/>
            <person name="Acob R."/>
            <person name="Barry K."/>
            <person name="Cullen D."/>
            <person name="De Vries R."/>
            <person name="Hainaut M."/>
            <person name="Hatakka A."/>
            <person name="Henrissat B."/>
            <person name="Hilden K."/>
            <person name="Kuo R."/>
            <person name="Labutti K."/>
            <person name="Lipzen A."/>
            <person name="Makela M.R."/>
            <person name="Sandor L."/>
            <person name="Spatafora J.W."/>
            <person name="Grigoriev I.V."/>
            <person name="Hibbett D.S."/>
        </authorList>
    </citation>
    <scope>NUCLEOTIDE SEQUENCE [LARGE SCALE GENOMIC DNA]</scope>
    <source>
        <strain evidence="2 3">3A-2</strain>
    </source>
</reference>
<gene>
    <name evidence="2" type="ORF">OBBRIDRAFT_623071</name>
</gene>
<evidence type="ECO:0000313" key="2">
    <source>
        <dbReference type="EMBL" id="OCH90171.1"/>
    </source>
</evidence>
<dbReference type="OrthoDB" id="10541534at2759"/>
<feature type="region of interest" description="Disordered" evidence="1">
    <location>
        <begin position="66"/>
        <end position="196"/>
    </location>
</feature>
<feature type="compositionally biased region" description="Polar residues" evidence="1">
    <location>
        <begin position="67"/>
        <end position="82"/>
    </location>
</feature>
<protein>
    <submittedName>
        <fullName evidence="2">Uncharacterized protein</fullName>
    </submittedName>
</protein>
<proteinExistence type="predicted"/>
<accession>A0A8E2AT78</accession>
<dbReference type="AlphaFoldDB" id="A0A8E2AT78"/>
<organism evidence="2 3">
    <name type="scientific">Obba rivulosa</name>
    <dbReference type="NCBI Taxonomy" id="1052685"/>
    <lineage>
        <taxon>Eukaryota</taxon>
        <taxon>Fungi</taxon>
        <taxon>Dikarya</taxon>
        <taxon>Basidiomycota</taxon>
        <taxon>Agaricomycotina</taxon>
        <taxon>Agaricomycetes</taxon>
        <taxon>Polyporales</taxon>
        <taxon>Gelatoporiaceae</taxon>
        <taxon>Obba</taxon>
    </lineage>
</organism>